<dbReference type="PROSITE" id="PS51193">
    <property type="entry name" value="HELICASE_ATP_BIND_2"/>
    <property type="match status" value="1"/>
</dbReference>
<protein>
    <recommendedName>
        <fullName evidence="5">Helicase ATP-binding domain-containing protein</fullName>
    </recommendedName>
</protein>
<proteinExistence type="predicted"/>
<evidence type="ECO:0000313" key="6">
    <source>
        <dbReference type="EMBL" id="KAK3270371.1"/>
    </source>
</evidence>
<dbReference type="GO" id="GO:0005634">
    <property type="term" value="C:nucleus"/>
    <property type="evidence" value="ECO:0007669"/>
    <property type="project" value="TreeGrafter"/>
</dbReference>
<dbReference type="EMBL" id="LGRX02010433">
    <property type="protein sequence ID" value="KAK3270371.1"/>
    <property type="molecule type" value="Genomic_DNA"/>
</dbReference>
<comment type="caution">
    <text evidence="6">The sequence shown here is derived from an EMBL/GenBank/DDBJ whole genome shotgun (WGS) entry which is preliminary data.</text>
</comment>
<feature type="region of interest" description="Disordered" evidence="4">
    <location>
        <begin position="166"/>
        <end position="247"/>
    </location>
</feature>
<dbReference type="Proteomes" id="UP001190700">
    <property type="component" value="Unassembled WGS sequence"/>
</dbReference>
<feature type="compositionally biased region" description="Basic and acidic residues" evidence="4">
    <location>
        <begin position="365"/>
        <end position="382"/>
    </location>
</feature>
<name>A0AAE0G2G9_9CHLO</name>
<dbReference type="GO" id="GO:0005524">
    <property type="term" value="F:ATP binding"/>
    <property type="evidence" value="ECO:0007669"/>
    <property type="project" value="UniProtKB-KW"/>
</dbReference>
<dbReference type="GO" id="GO:0016818">
    <property type="term" value="F:hydrolase activity, acting on acid anhydrides, in phosphorus-containing anhydrides"/>
    <property type="evidence" value="ECO:0007669"/>
    <property type="project" value="InterPro"/>
</dbReference>
<evidence type="ECO:0000259" key="5">
    <source>
        <dbReference type="PROSITE" id="PS51193"/>
    </source>
</evidence>
<dbReference type="Pfam" id="PF06733">
    <property type="entry name" value="DEAD_2"/>
    <property type="match status" value="1"/>
</dbReference>
<dbReference type="GO" id="GO:0003678">
    <property type="term" value="F:DNA helicase activity"/>
    <property type="evidence" value="ECO:0007669"/>
    <property type="project" value="InterPro"/>
</dbReference>
<organism evidence="6 7">
    <name type="scientific">Cymbomonas tetramitiformis</name>
    <dbReference type="NCBI Taxonomy" id="36881"/>
    <lineage>
        <taxon>Eukaryota</taxon>
        <taxon>Viridiplantae</taxon>
        <taxon>Chlorophyta</taxon>
        <taxon>Pyramimonadophyceae</taxon>
        <taxon>Pyramimonadales</taxon>
        <taxon>Pyramimonadaceae</taxon>
        <taxon>Cymbomonas</taxon>
    </lineage>
</organism>
<feature type="domain" description="Helicase ATP-binding" evidence="5">
    <location>
        <begin position="299"/>
        <end position="638"/>
    </location>
</feature>
<keyword evidence="1" id="KW-0547">Nucleotide-binding</keyword>
<evidence type="ECO:0000256" key="2">
    <source>
        <dbReference type="ARBA" id="ARBA00022801"/>
    </source>
</evidence>
<dbReference type="InterPro" id="IPR045028">
    <property type="entry name" value="DinG/Rad3-like"/>
</dbReference>
<dbReference type="InterPro" id="IPR027417">
    <property type="entry name" value="P-loop_NTPase"/>
</dbReference>
<keyword evidence="3" id="KW-0067">ATP-binding</keyword>
<dbReference type="SMART" id="SM00488">
    <property type="entry name" value="DEXDc2"/>
    <property type="match status" value="1"/>
</dbReference>
<reference evidence="6 7" key="1">
    <citation type="journal article" date="2015" name="Genome Biol. Evol.">
        <title>Comparative Genomics of a Bacterivorous Green Alga Reveals Evolutionary Causalities and Consequences of Phago-Mixotrophic Mode of Nutrition.</title>
        <authorList>
            <person name="Burns J.A."/>
            <person name="Paasch A."/>
            <person name="Narechania A."/>
            <person name="Kim E."/>
        </authorList>
    </citation>
    <scope>NUCLEOTIDE SEQUENCE [LARGE SCALE GENOMIC DNA]</scope>
    <source>
        <strain evidence="6 7">PLY_AMNH</strain>
    </source>
</reference>
<dbReference type="GO" id="GO:0006289">
    <property type="term" value="P:nucleotide-excision repair"/>
    <property type="evidence" value="ECO:0007669"/>
    <property type="project" value="TreeGrafter"/>
</dbReference>
<feature type="region of interest" description="Disordered" evidence="4">
    <location>
        <begin position="691"/>
        <end position="710"/>
    </location>
</feature>
<dbReference type="GO" id="GO:0003677">
    <property type="term" value="F:DNA binding"/>
    <property type="evidence" value="ECO:0007669"/>
    <property type="project" value="InterPro"/>
</dbReference>
<dbReference type="GO" id="GO:1990918">
    <property type="term" value="P:double-strand break repair involved in meiotic recombination"/>
    <property type="evidence" value="ECO:0007669"/>
    <property type="project" value="TreeGrafter"/>
</dbReference>
<dbReference type="SUPFAM" id="SSF52540">
    <property type="entry name" value="P-loop containing nucleoside triphosphate hydrolases"/>
    <property type="match status" value="1"/>
</dbReference>
<feature type="compositionally biased region" description="Low complexity" evidence="4">
    <location>
        <begin position="178"/>
        <end position="191"/>
    </location>
</feature>
<dbReference type="InterPro" id="IPR006554">
    <property type="entry name" value="Helicase-like_DEXD_c2"/>
</dbReference>
<evidence type="ECO:0000256" key="4">
    <source>
        <dbReference type="SAM" id="MobiDB-lite"/>
    </source>
</evidence>
<dbReference type="InterPro" id="IPR010614">
    <property type="entry name" value="RAD3-like_helicase_DEAD"/>
</dbReference>
<accession>A0AAE0G2G9</accession>
<gene>
    <name evidence="6" type="ORF">CYMTET_21228</name>
</gene>
<sequence>MIQYQGSFVLKCLLLYKRFSVPLPTYAYLRLTQLFPDGEQADRWLETQLGSGAQLSTAQPPSLATTTYASPLPTVERISHSERPITARQQEEEKLARPLLADMRTPDRPFTSEEEYQRWLDEQCGVIKRPAVLHSTSGDPALDRSPSETAAGSYGILGWPEAVLDSGGRRPAWPPPGNAATAATNLSTSTADPVPEACNLSTSTANPMPDASNLSTSTADTVPDASNLSTSTADTVPDARNLSTSTHRAGSEMVLLSPTRVGRASATATPSPGHSIPIGSVLGAAKHPLRTNVRSIVGVPVCFPPDIKPHPPQMALMSKVITALQTSQHALLESPTGTGKSLALLCSALAWQEQEQAKLLEAWEKRNKERGPHSPDEGDTRPRAPRIYLCSRTHSQLHQLLQELKRTPYSPKMTVLGSRRELCHNQKYGDNDAEDEDFADGDSFITVPGSASVTSTVLSAILKQVTAGDAFDVARRCGNDGLKAFRKLKCRVEPQLFGQLAGSMKKLCKLTVNVNEDPVKRLGYFGDVMSSVANYGGARLDPTTVEVLVTAMAVAAMPIEYSQVVADMSKERRPSFDMLVQRSEYFFVNVVQQSLVSSSSIVGATVDGETVAVARALVADRRRQSEEKKVNDGKKLICPTCSGVHSAEKCWIVNPEGMEEFIKLNPAKERAVRENYARRLKKIAAKKAPDAAAATVGEATSSSSARPRRTEVSAGELWSLENHEEVHVVCPVVTTVADQKVVYTGEVLEDTWVYGVFNRDKEDDAQVQNEYYEDSLQAPGGDLCAVTVVDSDRDLYFDSMATKSIFNDLSMFDGAQVNASAAVSFKVMAGEVTTSRGGGRGSITLWNRVTKKDHVLKVEAQYVPESPFNLVSAVSLEDKFGMYAQFGDRVLRDKENLCEYDVCKKGNVYVLPEVIVEAALPGVECDEKENSPVRDKFNWKFTEFKKWNEEKGPFHLDICADEHNRQVNEYYFLVNSVFLHCLTGRSFWGNPPYDAIFIERLLTKVLMDFPKDPVNTKFPLVLPYKPNAAWWRLATKFEELHIYSKGSVIFSARTDQCYNVSELVESEPGRVFIRGTPLLVVVLYLD</sequence>
<evidence type="ECO:0000313" key="7">
    <source>
        <dbReference type="Proteomes" id="UP001190700"/>
    </source>
</evidence>
<feature type="compositionally biased region" description="Polar residues" evidence="4">
    <location>
        <begin position="199"/>
        <end position="234"/>
    </location>
</feature>
<dbReference type="PANTHER" id="PTHR11472">
    <property type="entry name" value="DNA REPAIR DEAD HELICASE RAD3/XP-D SUBFAMILY MEMBER"/>
    <property type="match status" value="1"/>
</dbReference>
<dbReference type="InterPro" id="IPR014013">
    <property type="entry name" value="Helic_SF1/SF2_ATP-bd_DinG/Rad3"/>
</dbReference>
<evidence type="ECO:0000256" key="1">
    <source>
        <dbReference type="ARBA" id="ARBA00022741"/>
    </source>
</evidence>
<dbReference type="AlphaFoldDB" id="A0AAE0G2G9"/>
<dbReference type="Gene3D" id="3.40.50.300">
    <property type="entry name" value="P-loop containing nucleotide triphosphate hydrolases"/>
    <property type="match status" value="1"/>
</dbReference>
<keyword evidence="2" id="KW-0378">Hydrolase</keyword>
<feature type="region of interest" description="Disordered" evidence="4">
    <location>
        <begin position="365"/>
        <end position="384"/>
    </location>
</feature>
<feature type="region of interest" description="Disordered" evidence="4">
    <location>
        <begin position="134"/>
        <end position="153"/>
    </location>
</feature>
<evidence type="ECO:0000256" key="3">
    <source>
        <dbReference type="ARBA" id="ARBA00022840"/>
    </source>
</evidence>
<keyword evidence="7" id="KW-1185">Reference proteome</keyword>
<dbReference type="PANTHER" id="PTHR11472:SF47">
    <property type="entry name" value="FANCONI ANEMIA GROUP J PROTEIN"/>
    <property type="match status" value="1"/>
</dbReference>